<dbReference type="RefSeq" id="WP_307236900.1">
    <property type="nucleotide sequence ID" value="NZ_JAUSVF010000005.1"/>
</dbReference>
<dbReference type="PANTHER" id="PTHR30614:SF20">
    <property type="entry name" value="GLUTAMINE TRANSPORT SYSTEM PERMEASE PROTEIN GLNP"/>
    <property type="match status" value="1"/>
</dbReference>
<feature type="transmembrane region" description="Helical" evidence="10">
    <location>
        <begin position="63"/>
        <end position="81"/>
    </location>
</feature>
<dbReference type="EMBL" id="JAUSVF010000005">
    <property type="protein sequence ID" value="MDQ0323882.1"/>
    <property type="molecule type" value="Genomic_DNA"/>
</dbReference>
<evidence type="ECO:0000256" key="6">
    <source>
        <dbReference type="ARBA" id="ARBA00022692"/>
    </source>
</evidence>
<evidence type="ECO:0000259" key="11">
    <source>
        <dbReference type="PROSITE" id="PS50928"/>
    </source>
</evidence>
<evidence type="ECO:0000256" key="8">
    <source>
        <dbReference type="ARBA" id="ARBA00022989"/>
    </source>
</evidence>
<evidence type="ECO:0000313" key="13">
    <source>
        <dbReference type="Proteomes" id="UP001230207"/>
    </source>
</evidence>
<feature type="transmembrane region" description="Helical" evidence="10">
    <location>
        <begin position="193"/>
        <end position="215"/>
    </location>
</feature>
<dbReference type="Proteomes" id="UP001230207">
    <property type="component" value="Unassembled WGS sequence"/>
</dbReference>
<evidence type="ECO:0000256" key="5">
    <source>
        <dbReference type="ARBA" id="ARBA00022475"/>
    </source>
</evidence>
<dbReference type="NCBIfam" id="TIGR01726">
    <property type="entry name" value="HEQRo_perm_3TM"/>
    <property type="match status" value="1"/>
</dbReference>
<evidence type="ECO:0000256" key="2">
    <source>
        <dbReference type="ARBA" id="ARBA00004429"/>
    </source>
</evidence>
<dbReference type="SUPFAM" id="SSF161098">
    <property type="entry name" value="MetI-like"/>
    <property type="match status" value="1"/>
</dbReference>
<keyword evidence="9 10" id="KW-0472">Membrane</keyword>
<sequence length="222" mass="24848">MSHFQTMFNSFPILLSAAGITVLLAFLAYCASLILGTIVAIARLSEIKTVRFLTILYVDFFRGTPLIVQLFMIYFGIPSFIQEFGLSFRFDRFYAAILALSLYGSAYVAEVLRTGILSLGLGQWDAARALGLRTSLVWLLVVLPQTFRRSIPSLGNEAIGMLKNTSLVSIIGYEELFRRGQLIVAESYQPFEIYTVVALIYLSLTILTSILNRALESRFKTI</sequence>
<keyword evidence="6 10" id="KW-0812">Transmembrane</keyword>
<name>A0ABU0C0Z3_9HYPH</name>
<keyword evidence="7" id="KW-0029">Amino-acid transport</keyword>
<dbReference type="InterPro" id="IPR043429">
    <property type="entry name" value="ArtM/GltK/GlnP/TcyL/YhdX-like"/>
</dbReference>
<evidence type="ECO:0000256" key="10">
    <source>
        <dbReference type="RuleBase" id="RU363032"/>
    </source>
</evidence>
<evidence type="ECO:0000256" key="1">
    <source>
        <dbReference type="ARBA" id="ARBA00003159"/>
    </source>
</evidence>
<dbReference type="InterPro" id="IPR035906">
    <property type="entry name" value="MetI-like_sf"/>
</dbReference>
<comment type="subcellular location">
    <subcellularLocation>
        <location evidence="2">Cell inner membrane</location>
        <topology evidence="2">Multi-pass membrane protein</topology>
    </subcellularLocation>
    <subcellularLocation>
        <location evidence="10">Cell membrane</location>
        <topology evidence="10">Multi-pass membrane protein</topology>
    </subcellularLocation>
</comment>
<comment type="caution">
    <text evidence="12">The sequence shown here is derived from an EMBL/GenBank/DDBJ whole genome shotgun (WGS) entry which is preliminary data.</text>
</comment>
<feature type="transmembrane region" description="Helical" evidence="10">
    <location>
        <begin position="93"/>
        <end position="109"/>
    </location>
</feature>
<comment type="similarity">
    <text evidence="3">Belongs to the binding-protein-dependent transport system permease family. HisMQ subfamily.</text>
</comment>
<comment type="function">
    <text evidence="1">Part of the binding-protein-dependent transport system for glutamine; probably responsible for the translocation of the substrate across the membrane.</text>
</comment>
<dbReference type="CDD" id="cd06261">
    <property type="entry name" value="TM_PBP2"/>
    <property type="match status" value="1"/>
</dbReference>
<keyword evidence="8 10" id="KW-1133">Transmembrane helix</keyword>
<evidence type="ECO:0000256" key="7">
    <source>
        <dbReference type="ARBA" id="ARBA00022970"/>
    </source>
</evidence>
<protein>
    <submittedName>
        <fullName evidence="12">His/Glu/Gln/Arg/opine family amino acid ABC transporter permease subunit</fullName>
    </submittedName>
</protein>
<keyword evidence="4 10" id="KW-0813">Transport</keyword>
<reference evidence="12 13" key="1">
    <citation type="submission" date="2023-07" db="EMBL/GenBank/DDBJ databases">
        <title>Genomic Encyclopedia of Type Strains, Phase IV (KMG-IV): sequencing the most valuable type-strain genomes for metagenomic binning, comparative biology and taxonomic classification.</title>
        <authorList>
            <person name="Goeker M."/>
        </authorList>
    </citation>
    <scope>NUCLEOTIDE SEQUENCE [LARGE SCALE GENOMIC DNA]</scope>
    <source>
        <strain evidence="12 13">DSM 1112</strain>
    </source>
</reference>
<organism evidence="12 13">
    <name type="scientific">Pararhizobium capsulatum DSM 1112</name>
    <dbReference type="NCBI Taxonomy" id="1121113"/>
    <lineage>
        <taxon>Bacteria</taxon>
        <taxon>Pseudomonadati</taxon>
        <taxon>Pseudomonadota</taxon>
        <taxon>Alphaproteobacteria</taxon>
        <taxon>Hyphomicrobiales</taxon>
        <taxon>Rhizobiaceae</taxon>
        <taxon>Rhizobium/Agrobacterium group</taxon>
        <taxon>Pararhizobium</taxon>
    </lineage>
</organism>
<feature type="transmembrane region" description="Helical" evidence="10">
    <location>
        <begin position="12"/>
        <end position="42"/>
    </location>
</feature>
<evidence type="ECO:0000256" key="3">
    <source>
        <dbReference type="ARBA" id="ARBA00010072"/>
    </source>
</evidence>
<feature type="domain" description="ABC transmembrane type-1" evidence="11">
    <location>
        <begin position="18"/>
        <end position="212"/>
    </location>
</feature>
<gene>
    <name evidence="12" type="ORF">QO002_006089</name>
</gene>
<dbReference type="PANTHER" id="PTHR30614">
    <property type="entry name" value="MEMBRANE COMPONENT OF AMINO ACID ABC TRANSPORTER"/>
    <property type="match status" value="1"/>
</dbReference>
<dbReference type="InterPro" id="IPR010065">
    <property type="entry name" value="AA_ABC_transptr_permease_3TM"/>
</dbReference>
<dbReference type="InterPro" id="IPR000515">
    <property type="entry name" value="MetI-like"/>
</dbReference>
<evidence type="ECO:0000313" key="12">
    <source>
        <dbReference type="EMBL" id="MDQ0323882.1"/>
    </source>
</evidence>
<dbReference type="PROSITE" id="PS50928">
    <property type="entry name" value="ABC_TM1"/>
    <property type="match status" value="1"/>
</dbReference>
<evidence type="ECO:0000256" key="4">
    <source>
        <dbReference type="ARBA" id="ARBA00022448"/>
    </source>
</evidence>
<evidence type="ECO:0000256" key="9">
    <source>
        <dbReference type="ARBA" id="ARBA00023136"/>
    </source>
</evidence>
<keyword evidence="5" id="KW-1003">Cell membrane</keyword>
<dbReference type="Pfam" id="PF00528">
    <property type="entry name" value="BPD_transp_1"/>
    <property type="match status" value="1"/>
</dbReference>
<dbReference type="Gene3D" id="1.10.3720.10">
    <property type="entry name" value="MetI-like"/>
    <property type="match status" value="1"/>
</dbReference>
<proteinExistence type="inferred from homology"/>
<keyword evidence="13" id="KW-1185">Reference proteome</keyword>
<accession>A0ABU0C0Z3</accession>